<gene>
    <name evidence="2" type="ORF">ACFQBM_10480</name>
</gene>
<dbReference type="EMBL" id="JBHSVR010000001">
    <property type="protein sequence ID" value="MFC6633711.1"/>
    <property type="molecule type" value="Genomic_DNA"/>
</dbReference>
<sequence length="65" mass="7337">MNLSEKLARNLRALRGQQTQETFARKLGISRATLTRLESASQNTTLQTLDQITKSLRCDVGDLFK</sequence>
<dbReference type="InterPro" id="IPR001387">
    <property type="entry name" value="Cro/C1-type_HTH"/>
</dbReference>
<evidence type="ECO:0000313" key="2">
    <source>
        <dbReference type="EMBL" id="MFC6633711.1"/>
    </source>
</evidence>
<dbReference type="CDD" id="cd00093">
    <property type="entry name" value="HTH_XRE"/>
    <property type="match status" value="1"/>
</dbReference>
<comment type="caution">
    <text evidence="2">The sequence shown here is derived from an EMBL/GenBank/DDBJ whole genome shotgun (WGS) entry which is preliminary data.</text>
</comment>
<keyword evidence="3" id="KW-1185">Reference proteome</keyword>
<evidence type="ECO:0000259" key="1">
    <source>
        <dbReference type="PROSITE" id="PS50943"/>
    </source>
</evidence>
<dbReference type="RefSeq" id="WP_193190882.1">
    <property type="nucleotide sequence ID" value="NZ_JACZFR010000015.1"/>
</dbReference>
<dbReference type="Proteomes" id="UP001596425">
    <property type="component" value="Unassembled WGS sequence"/>
</dbReference>
<dbReference type="SMART" id="SM00530">
    <property type="entry name" value="HTH_XRE"/>
    <property type="match status" value="1"/>
</dbReference>
<organism evidence="2 3">
    <name type="scientific">Microbulbifer taiwanensis</name>
    <dbReference type="NCBI Taxonomy" id="986746"/>
    <lineage>
        <taxon>Bacteria</taxon>
        <taxon>Pseudomonadati</taxon>
        <taxon>Pseudomonadota</taxon>
        <taxon>Gammaproteobacteria</taxon>
        <taxon>Cellvibrionales</taxon>
        <taxon>Microbulbiferaceae</taxon>
        <taxon>Microbulbifer</taxon>
    </lineage>
</organism>
<feature type="domain" description="HTH cro/C1-type" evidence="1">
    <location>
        <begin position="19"/>
        <end position="63"/>
    </location>
</feature>
<dbReference type="SUPFAM" id="SSF47413">
    <property type="entry name" value="lambda repressor-like DNA-binding domains"/>
    <property type="match status" value="1"/>
</dbReference>
<accession>A0ABW1YLY4</accession>
<proteinExistence type="predicted"/>
<evidence type="ECO:0000313" key="3">
    <source>
        <dbReference type="Proteomes" id="UP001596425"/>
    </source>
</evidence>
<protein>
    <submittedName>
        <fullName evidence="2">Helix-turn-helix domain-containing protein</fullName>
    </submittedName>
</protein>
<name>A0ABW1YLY4_9GAMM</name>
<dbReference type="InterPro" id="IPR010982">
    <property type="entry name" value="Lambda_DNA-bd_dom_sf"/>
</dbReference>
<dbReference type="Pfam" id="PF13443">
    <property type="entry name" value="HTH_26"/>
    <property type="match status" value="1"/>
</dbReference>
<dbReference type="Gene3D" id="1.10.260.40">
    <property type="entry name" value="lambda repressor-like DNA-binding domains"/>
    <property type="match status" value="1"/>
</dbReference>
<dbReference type="PROSITE" id="PS50943">
    <property type="entry name" value="HTH_CROC1"/>
    <property type="match status" value="1"/>
</dbReference>
<reference evidence="3" key="1">
    <citation type="journal article" date="2019" name="Int. J. Syst. Evol. Microbiol.">
        <title>The Global Catalogue of Microorganisms (GCM) 10K type strain sequencing project: providing services to taxonomists for standard genome sequencing and annotation.</title>
        <authorList>
            <consortium name="The Broad Institute Genomics Platform"/>
            <consortium name="The Broad Institute Genome Sequencing Center for Infectious Disease"/>
            <person name="Wu L."/>
            <person name="Ma J."/>
        </authorList>
    </citation>
    <scope>NUCLEOTIDE SEQUENCE [LARGE SCALE GENOMIC DNA]</scope>
    <source>
        <strain evidence="3">CGMCC 1.13718</strain>
    </source>
</reference>